<evidence type="ECO:0000256" key="1">
    <source>
        <dbReference type="SAM" id="MobiDB-lite"/>
    </source>
</evidence>
<name>A0AAV4SFU9_9ARAC</name>
<keyword evidence="3" id="KW-1185">Reference proteome</keyword>
<evidence type="ECO:0000313" key="2">
    <source>
        <dbReference type="EMBL" id="GIY32635.1"/>
    </source>
</evidence>
<evidence type="ECO:0000313" key="3">
    <source>
        <dbReference type="Proteomes" id="UP001054837"/>
    </source>
</evidence>
<feature type="region of interest" description="Disordered" evidence="1">
    <location>
        <begin position="24"/>
        <end position="45"/>
    </location>
</feature>
<gene>
    <name evidence="2" type="ORF">CDAR_287341</name>
</gene>
<protein>
    <submittedName>
        <fullName evidence="2">Uncharacterized protein</fullName>
    </submittedName>
</protein>
<comment type="caution">
    <text evidence="2">The sequence shown here is derived from an EMBL/GenBank/DDBJ whole genome shotgun (WGS) entry which is preliminary data.</text>
</comment>
<sequence length="129" mass="15132">MFLKGKLKESRRLLKEAQHEIVTLKENTENKHNSTQNLQDTNEKEQQISFLKGQLEESRFMYNELLKENTTYFKDALTNSSNKIAKQPSYAEVIRNKNQSTIIITPKDREQSMNEIRTNIQQQLKGSID</sequence>
<accession>A0AAV4SFU9</accession>
<reference evidence="2 3" key="1">
    <citation type="submission" date="2021-06" db="EMBL/GenBank/DDBJ databases">
        <title>Caerostris darwini draft genome.</title>
        <authorList>
            <person name="Kono N."/>
            <person name="Arakawa K."/>
        </authorList>
    </citation>
    <scope>NUCLEOTIDE SEQUENCE [LARGE SCALE GENOMIC DNA]</scope>
</reference>
<proteinExistence type="predicted"/>
<dbReference type="AlphaFoldDB" id="A0AAV4SFU9"/>
<dbReference type="Proteomes" id="UP001054837">
    <property type="component" value="Unassembled WGS sequence"/>
</dbReference>
<organism evidence="2 3">
    <name type="scientific">Caerostris darwini</name>
    <dbReference type="NCBI Taxonomy" id="1538125"/>
    <lineage>
        <taxon>Eukaryota</taxon>
        <taxon>Metazoa</taxon>
        <taxon>Ecdysozoa</taxon>
        <taxon>Arthropoda</taxon>
        <taxon>Chelicerata</taxon>
        <taxon>Arachnida</taxon>
        <taxon>Araneae</taxon>
        <taxon>Araneomorphae</taxon>
        <taxon>Entelegynae</taxon>
        <taxon>Araneoidea</taxon>
        <taxon>Araneidae</taxon>
        <taxon>Caerostris</taxon>
    </lineage>
</organism>
<dbReference type="EMBL" id="BPLQ01007827">
    <property type="protein sequence ID" value="GIY32635.1"/>
    <property type="molecule type" value="Genomic_DNA"/>
</dbReference>